<comment type="caution">
    <text evidence="1">The sequence shown here is derived from an EMBL/GenBank/DDBJ whole genome shotgun (WGS) entry which is preliminary data.</text>
</comment>
<organism evidence="1 2">
    <name type="scientific">Candidatus Acidiferrum panamense</name>
    <dbReference type="NCBI Taxonomy" id="2741543"/>
    <lineage>
        <taxon>Bacteria</taxon>
        <taxon>Pseudomonadati</taxon>
        <taxon>Acidobacteriota</taxon>
        <taxon>Terriglobia</taxon>
        <taxon>Candidatus Acidiferrales</taxon>
        <taxon>Candidatus Acidiferrum</taxon>
    </lineage>
</organism>
<evidence type="ECO:0000313" key="1">
    <source>
        <dbReference type="EMBL" id="MBA0084939.1"/>
    </source>
</evidence>
<gene>
    <name evidence="1" type="ORF">HRJ53_08085</name>
</gene>
<accession>A0A7V8NP57</accession>
<protein>
    <recommendedName>
        <fullName evidence="3">DUF2993 domain-containing protein</fullName>
    </recommendedName>
</protein>
<sequence>MGRNVMWAAWALTITTLSGGLGDYLSIQRKFSLIESGRLKVGSRLHLTPAELNAYIEHQVPALTGGVRNPRLRLVGAEVAQATALIDFAEIQRSQGNPPGWLMSQILEGERPVTVTARIRSAAGRATVDILSVEISGQKIDGRTLDFLVQQFLLPLYPEAAPGRPFELGDRIEKIDVTPTEVGVLIGR</sequence>
<reference evidence="1" key="1">
    <citation type="submission" date="2020-06" db="EMBL/GenBank/DDBJ databases">
        <title>Legume-microbial interactions unlock mineral nutrients during tropical forest succession.</title>
        <authorList>
            <person name="Epihov D.Z."/>
        </authorList>
    </citation>
    <scope>NUCLEOTIDE SEQUENCE [LARGE SCALE GENOMIC DNA]</scope>
    <source>
        <strain evidence="1">Pan2503</strain>
    </source>
</reference>
<evidence type="ECO:0008006" key="3">
    <source>
        <dbReference type="Google" id="ProtNLM"/>
    </source>
</evidence>
<proteinExistence type="predicted"/>
<dbReference type="Proteomes" id="UP000567293">
    <property type="component" value="Unassembled WGS sequence"/>
</dbReference>
<name>A0A7V8NP57_9BACT</name>
<evidence type="ECO:0000313" key="2">
    <source>
        <dbReference type="Proteomes" id="UP000567293"/>
    </source>
</evidence>
<keyword evidence="2" id="KW-1185">Reference proteome</keyword>
<dbReference type="EMBL" id="JACDQQ010000779">
    <property type="protein sequence ID" value="MBA0084939.1"/>
    <property type="molecule type" value="Genomic_DNA"/>
</dbReference>
<dbReference type="AlphaFoldDB" id="A0A7V8NP57"/>